<accession>A0A975A1I2</accession>
<name>A0A975A1I2_9BACT</name>
<dbReference type="SUPFAM" id="SSF48452">
    <property type="entry name" value="TPR-like"/>
    <property type="match status" value="1"/>
</dbReference>
<dbReference type="AlphaFoldDB" id="A0A975A1I2"/>
<dbReference type="InterPro" id="IPR036249">
    <property type="entry name" value="Thioredoxin-like_sf"/>
</dbReference>
<gene>
    <name evidence="2" type="ORF">JR347_04125</name>
</gene>
<dbReference type="RefSeq" id="WP_205722790.1">
    <property type="nucleotide sequence ID" value="NZ_CP070608.1"/>
</dbReference>
<dbReference type="InterPro" id="IPR019734">
    <property type="entry name" value="TPR_rpt"/>
</dbReference>
<dbReference type="Proteomes" id="UP000662783">
    <property type="component" value="Chromosome"/>
</dbReference>
<evidence type="ECO:0008006" key="4">
    <source>
        <dbReference type="Google" id="ProtNLM"/>
    </source>
</evidence>
<organism evidence="2 3">
    <name type="scientific">Fulvivirga lutea</name>
    <dbReference type="NCBI Taxonomy" id="2810512"/>
    <lineage>
        <taxon>Bacteria</taxon>
        <taxon>Pseudomonadati</taxon>
        <taxon>Bacteroidota</taxon>
        <taxon>Cytophagia</taxon>
        <taxon>Cytophagales</taxon>
        <taxon>Fulvivirgaceae</taxon>
        <taxon>Fulvivirga</taxon>
    </lineage>
</organism>
<dbReference type="Gene3D" id="3.40.30.10">
    <property type="entry name" value="Glutaredoxin"/>
    <property type="match status" value="1"/>
</dbReference>
<keyword evidence="1" id="KW-0802">TPR repeat</keyword>
<protein>
    <recommendedName>
        <fullName evidence="4">Thioredoxin</fullName>
    </recommendedName>
</protein>
<proteinExistence type="predicted"/>
<evidence type="ECO:0000256" key="1">
    <source>
        <dbReference type="PROSITE-ProRule" id="PRU00339"/>
    </source>
</evidence>
<dbReference type="InterPro" id="IPR011990">
    <property type="entry name" value="TPR-like_helical_dom_sf"/>
</dbReference>
<dbReference type="EMBL" id="CP070608">
    <property type="protein sequence ID" value="QSE98275.1"/>
    <property type="molecule type" value="Genomic_DNA"/>
</dbReference>
<dbReference type="PROSITE" id="PS50005">
    <property type="entry name" value="TPR"/>
    <property type="match status" value="1"/>
</dbReference>
<sequence length="287" mass="33066">MKHHFTLLLLFTALTTYGQQYIKINNTGQLKLLGSFDKELLSEAPFAEWFSPNYDTFNIEKSELQLLSSKISNVDSIQIFLGTWCGDSKREVPRFLKIMDELNFENITLIGLDHTFQNYKQSPFGEEAGLNIHRVPTFIFYKDSIEINRIVESPKTSLTADINALLDNQYSPNYEIVTALNKLFKTSGYNHVNSQIDSIAGEWQGKVENQFVLNTYGYKLFTSFQLPEAEAVFQLNCLLFPQECRPFLTMGRYYLRVGDMELARLQFEKGLEIDKNNEELLTALNSI</sequence>
<feature type="repeat" description="TPR" evidence="1">
    <location>
        <begin position="244"/>
        <end position="277"/>
    </location>
</feature>
<dbReference type="Gene3D" id="1.25.40.10">
    <property type="entry name" value="Tetratricopeptide repeat domain"/>
    <property type="match status" value="1"/>
</dbReference>
<dbReference type="SUPFAM" id="SSF52833">
    <property type="entry name" value="Thioredoxin-like"/>
    <property type="match status" value="1"/>
</dbReference>
<dbReference type="CDD" id="cd02947">
    <property type="entry name" value="TRX_family"/>
    <property type="match status" value="1"/>
</dbReference>
<dbReference type="KEGG" id="fuv:JR347_04125"/>
<reference evidence="2" key="1">
    <citation type="submission" date="2021-02" db="EMBL/GenBank/DDBJ databases">
        <title>Fulvivirga sp. S481 isolated from sea water.</title>
        <authorList>
            <person name="Bae S.S."/>
            <person name="Baek K."/>
        </authorList>
    </citation>
    <scope>NUCLEOTIDE SEQUENCE</scope>
    <source>
        <strain evidence="2">S481</strain>
    </source>
</reference>
<evidence type="ECO:0000313" key="3">
    <source>
        <dbReference type="Proteomes" id="UP000662783"/>
    </source>
</evidence>
<evidence type="ECO:0000313" key="2">
    <source>
        <dbReference type="EMBL" id="QSE98275.1"/>
    </source>
</evidence>
<keyword evidence="3" id="KW-1185">Reference proteome</keyword>